<dbReference type="Proteomes" id="UP000198756">
    <property type="component" value="Unassembled WGS sequence"/>
</dbReference>
<dbReference type="InterPro" id="IPR007115">
    <property type="entry name" value="6-PTP_synth/QueD"/>
</dbReference>
<feature type="binding site" evidence="10">
    <location>
        <position position="27"/>
    </location>
    <ligand>
        <name>Zn(2+)</name>
        <dbReference type="ChEBI" id="CHEBI:29105"/>
    </ligand>
</feature>
<evidence type="ECO:0000256" key="8">
    <source>
        <dbReference type="PIRNR" id="PIRNR006113"/>
    </source>
</evidence>
<organism evidence="11 12">
    <name type="scientific">Algoriphagus alkaliphilus</name>
    <dbReference type="NCBI Taxonomy" id="279824"/>
    <lineage>
        <taxon>Bacteria</taxon>
        <taxon>Pseudomonadati</taxon>
        <taxon>Bacteroidota</taxon>
        <taxon>Cytophagia</taxon>
        <taxon>Cytophagales</taxon>
        <taxon>Cyclobacteriaceae</taxon>
        <taxon>Algoriphagus</taxon>
    </lineage>
</organism>
<keyword evidence="5 8" id="KW-0862">Zinc</keyword>
<dbReference type="InterPro" id="IPR038418">
    <property type="entry name" value="6-PTP_synth/QueD_sf"/>
</dbReference>
<evidence type="ECO:0000256" key="7">
    <source>
        <dbReference type="ARBA" id="ARBA00048807"/>
    </source>
</evidence>
<name>A0A1G5VSH9_9BACT</name>
<proteinExistence type="inferred from homology"/>
<dbReference type="RefSeq" id="WP_092728494.1">
    <property type="nucleotide sequence ID" value="NZ_FMXE01000004.1"/>
</dbReference>
<evidence type="ECO:0000313" key="12">
    <source>
        <dbReference type="Proteomes" id="UP000198756"/>
    </source>
</evidence>
<comment type="cofactor">
    <cofactor evidence="8 10">
        <name>Zn(2+)</name>
        <dbReference type="ChEBI" id="CHEBI:29105"/>
    </cofactor>
    <text evidence="8 10">Binds 1 zinc ion per subunit.</text>
</comment>
<dbReference type="NCBIfam" id="TIGR03367">
    <property type="entry name" value="queuosine_QueD"/>
    <property type="match status" value="1"/>
</dbReference>
<dbReference type="PANTHER" id="PTHR12589">
    <property type="entry name" value="PYRUVOYL TETRAHYDROBIOPTERIN SYNTHASE"/>
    <property type="match status" value="1"/>
</dbReference>
<dbReference type="Gene3D" id="3.30.479.10">
    <property type="entry name" value="6-pyruvoyl tetrahydropterin synthase/QueD"/>
    <property type="match status" value="1"/>
</dbReference>
<dbReference type="SUPFAM" id="SSF55620">
    <property type="entry name" value="Tetrahydrobiopterin biosynthesis enzymes-like"/>
    <property type="match status" value="1"/>
</dbReference>
<evidence type="ECO:0000256" key="3">
    <source>
        <dbReference type="ARBA" id="ARBA00018141"/>
    </source>
</evidence>
<evidence type="ECO:0000313" key="11">
    <source>
        <dbReference type="EMBL" id="SDA48177.1"/>
    </source>
</evidence>
<comment type="pathway">
    <text evidence="1 8">Purine metabolism; 7-cyano-7-deazaguanine biosynthesis.</text>
</comment>
<dbReference type="GO" id="GO:0070497">
    <property type="term" value="F:6-carboxytetrahydropterin synthase activity"/>
    <property type="evidence" value="ECO:0007669"/>
    <property type="project" value="UniProtKB-EC"/>
</dbReference>
<accession>A0A1G5VSH9</accession>
<dbReference type="PIRSF" id="PIRSF006113">
    <property type="entry name" value="PTP_synth"/>
    <property type="match status" value="1"/>
</dbReference>
<dbReference type="EMBL" id="FMXE01000004">
    <property type="protein sequence ID" value="SDA48177.1"/>
    <property type="molecule type" value="Genomic_DNA"/>
</dbReference>
<protein>
    <recommendedName>
        <fullName evidence="3 8">6-carboxy-5,6,7,8-tetrahydropterin synthase</fullName>
        <ecNumber evidence="8">4.-.-.-</ecNumber>
    </recommendedName>
</protein>
<keyword evidence="12" id="KW-1185">Reference proteome</keyword>
<feature type="active site" description="Charge relay system" evidence="9">
    <location>
        <position position="68"/>
    </location>
</feature>
<keyword evidence="6 8" id="KW-0456">Lyase</keyword>
<keyword evidence="4 8" id="KW-0479">Metal-binding</keyword>
<feature type="binding site" evidence="10">
    <location>
        <position position="29"/>
    </location>
    <ligand>
        <name>Zn(2+)</name>
        <dbReference type="ChEBI" id="CHEBI:29105"/>
    </ligand>
</feature>
<sequence>MIYLTKKIEFEAAHRISNYPGTCSEIHGHTYYLEVTVSGKVDWNTDMVLDFKILKSIIQTGVIDHFDHALILKRNSENEKIFSSYPGKIAWMESEPTAEQMLLWIVSSISPLLPDEISLAKLKLHETSGSCASWKDNKR</sequence>
<evidence type="ECO:0000256" key="9">
    <source>
        <dbReference type="PIRSR" id="PIRSR006113-1"/>
    </source>
</evidence>
<evidence type="ECO:0000256" key="6">
    <source>
        <dbReference type="ARBA" id="ARBA00023239"/>
    </source>
</evidence>
<dbReference type="EC" id="4.-.-.-" evidence="8"/>
<comment type="catalytic activity">
    <reaction evidence="7 8">
        <text>7,8-dihydroneopterin 3'-triphosphate + H2O = 6-carboxy-5,6,7,8-tetrahydropterin + triphosphate + acetaldehyde + 2 H(+)</text>
        <dbReference type="Rhea" id="RHEA:27966"/>
        <dbReference type="ChEBI" id="CHEBI:15343"/>
        <dbReference type="ChEBI" id="CHEBI:15377"/>
        <dbReference type="ChEBI" id="CHEBI:15378"/>
        <dbReference type="ChEBI" id="CHEBI:18036"/>
        <dbReference type="ChEBI" id="CHEBI:58462"/>
        <dbReference type="ChEBI" id="CHEBI:61032"/>
        <dbReference type="EC" id="4.1.2.50"/>
    </reaction>
</comment>
<evidence type="ECO:0000256" key="10">
    <source>
        <dbReference type="PIRSR" id="PIRSR006113-2"/>
    </source>
</evidence>
<evidence type="ECO:0000256" key="1">
    <source>
        <dbReference type="ARBA" id="ARBA00005061"/>
    </source>
</evidence>
<dbReference type="GO" id="GO:0008616">
    <property type="term" value="P:tRNA queuosine(34) biosynthetic process"/>
    <property type="evidence" value="ECO:0007669"/>
    <property type="project" value="UniProtKB-KW"/>
</dbReference>
<dbReference type="Pfam" id="PF01242">
    <property type="entry name" value="PTPS"/>
    <property type="match status" value="1"/>
</dbReference>
<evidence type="ECO:0000256" key="5">
    <source>
        <dbReference type="ARBA" id="ARBA00022833"/>
    </source>
</evidence>
<dbReference type="GO" id="GO:0046872">
    <property type="term" value="F:metal ion binding"/>
    <property type="evidence" value="ECO:0007669"/>
    <property type="project" value="UniProtKB-KW"/>
</dbReference>
<dbReference type="UniPathway" id="UPA00391"/>
<reference evidence="12" key="1">
    <citation type="submission" date="2016-10" db="EMBL/GenBank/DDBJ databases">
        <authorList>
            <person name="Varghese N."/>
            <person name="Submissions S."/>
        </authorList>
    </citation>
    <scope>NUCLEOTIDE SEQUENCE [LARGE SCALE GENOMIC DNA]</scope>
    <source>
        <strain evidence="12">DSM 22703</strain>
    </source>
</reference>
<keyword evidence="8" id="KW-0671">Queuosine biosynthesis</keyword>
<dbReference type="OrthoDB" id="9804698at2"/>
<feature type="binding site" evidence="10">
    <location>
        <position position="14"/>
    </location>
    <ligand>
        <name>Zn(2+)</name>
        <dbReference type="ChEBI" id="CHEBI:29105"/>
    </ligand>
</feature>
<comment type="similarity">
    <text evidence="2 8">Belongs to the PTPS family. QueD subfamily.</text>
</comment>
<dbReference type="PANTHER" id="PTHR12589:SF7">
    <property type="entry name" value="6-PYRUVOYL TETRAHYDROBIOPTERIN SYNTHASE"/>
    <property type="match status" value="1"/>
</dbReference>
<feature type="active site" description="Proton acceptor" evidence="9">
    <location>
        <position position="23"/>
    </location>
</feature>
<dbReference type="AlphaFoldDB" id="A0A1G5VSH9"/>
<dbReference type="STRING" id="279824.SAMN03080617_00639"/>
<gene>
    <name evidence="11" type="ORF">SAMN03080617_00639</name>
</gene>
<evidence type="ECO:0000256" key="4">
    <source>
        <dbReference type="ARBA" id="ARBA00022723"/>
    </source>
</evidence>
<evidence type="ECO:0000256" key="2">
    <source>
        <dbReference type="ARBA" id="ARBA00008900"/>
    </source>
</evidence>
<feature type="active site" description="Charge relay system" evidence="9">
    <location>
        <position position="126"/>
    </location>
</feature>